<evidence type="ECO:0000313" key="1">
    <source>
        <dbReference type="EMBL" id="MEJ8655857.1"/>
    </source>
</evidence>
<proteinExistence type="predicted"/>
<organism evidence="1 2">
    <name type="scientific">Streptomyces pratisoli</name>
    <dbReference type="NCBI Taxonomy" id="3139917"/>
    <lineage>
        <taxon>Bacteria</taxon>
        <taxon>Bacillati</taxon>
        <taxon>Actinomycetota</taxon>
        <taxon>Actinomycetes</taxon>
        <taxon>Kitasatosporales</taxon>
        <taxon>Streptomycetaceae</taxon>
        <taxon>Streptomyces</taxon>
    </lineage>
</organism>
<gene>
    <name evidence="1" type="ORF">WKI58_04805</name>
</gene>
<dbReference type="Proteomes" id="UP001375539">
    <property type="component" value="Unassembled WGS sequence"/>
</dbReference>
<name>A0ACC6QBQ0_9ACTN</name>
<dbReference type="EMBL" id="JBBKAI010000002">
    <property type="protein sequence ID" value="MEJ8655857.1"/>
    <property type="molecule type" value="Genomic_DNA"/>
</dbReference>
<evidence type="ECO:0000313" key="2">
    <source>
        <dbReference type="Proteomes" id="UP001375539"/>
    </source>
</evidence>
<keyword evidence="2" id="KW-1185">Reference proteome</keyword>
<comment type="caution">
    <text evidence="1">The sequence shown here is derived from an EMBL/GenBank/DDBJ whole genome shotgun (WGS) entry which is preliminary data.</text>
</comment>
<reference evidence="1" key="1">
    <citation type="submission" date="2024-03" db="EMBL/GenBank/DDBJ databases">
        <title>Novel Streptomyces species of biotechnological and ecological value are a feature of Machair soil.</title>
        <authorList>
            <person name="Prole J.R."/>
            <person name="Goodfellow M."/>
            <person name="Allenby N."/>
            <person name="Ward A.C."/>
        </authorList>
    </citation>
    <scope>NUCLEOTIDE SEQUENCE</scope>
    <source>
        <strain evidence="1">MS1.AVA.4</strain>
    </source>
</reference>
<protein>
    <submittedName>
        <fullName evidence="1">Uncharacterized protein</fullName>
    </submittedName>
</protein>
<sequence length="71" mass="7593">MHTSVSRVGRLLAVLFATIALAFASAGVASAQSWASWDHGSSYSSNGYDHGGGYDDDDDDDDDYDDDDNGW</sequence>
<accession>A0ACC6QBQ0</accession>